<sequence length="139" mass="15948">MITKKPLRLDRYTRIQRRLWDHQEQNIGELSNVHLRVRPGSLRELLPLSLHSRSSFPCLHNPGAPSLSRSSFPFQELFPLSSHSRGSFPFLHIPGAPSHSFTFQELLPFPSHFRSSSPFLHIPGVPAFVFTFQRILPLS</sequence>
<organism evidence="1 2">
    <name type="scientific">Halocaridina rubra</name>
    <name type="common">Hawaiian red shrimp</name>
    <dbReference type="NCBI Taxonomy" id="373956"/>
    <lineage>
        <taxon>Eukaryota</taxon>
        <taxon>Metazoa</taxon>
        <taxon>Ecdysozoa</taxon>
        <taxon>Arthropoda</taxon>
        <taxon>Crustacea</taxon>
        <taxon>Multicrustacea</taxon>
        <taxon>Malacostraca</taxon>
        <taxon>Eumalacostraca</taxon>
        <taxon>Eucarida</taxon>
        <taxon>Decapoda</taxon>
        <taxon>Pleocyemata</taxon>
        <taxon>Caridea</taxon>
        <taxon>Atyoidea</taxon>
        <taxon>Atyidae</taxon>
        <taxon>Halocaridina</taxon>
    </lineage>
</organism>
<name>A0AAN8XA75_HALRR</name>
<dbReference type="Proteomes" id="UP001381693">
    <property type="component" value="Unassembled WGS sequence"/>
</dbReference>
<accession>A0AAN8XA75</accession>
<comment type="caution">
    <text evidence="1">The sequence shown here is derived from an EMBL/GenBank/DDBJ whole genome shotgun (WGS) entry which is preliminary data.</text>
</comment>
<proteinExistence type="predicted"/>
<protein>
    <submittedName>
        <fullName evidence="1">Uncharacterized protein</fullName>
    </submittedName>
</protein>
<dbReference type="AlphaFoldDB" id="A0AAN8XA75"/>
<evidence type="ECO:0000313" key="1">
    <source>
        <dbReference type="EMBL" id="KAK7077403.1"/>
    </source>
</evidence>
<reference evidence="1 2" key="1">
    <citation type="submission" date="2023-11" db="EMBL/GenBank/DDBJ databases">
        <title>Halocaridina rubra genome assembly.</title>
        <authorList>
            <person name="Smith C."/>
        </authorList>
    </citation>
    <scope>NUCLEOTIDE SEQUENCE [LARGE SCALE GENOMIC DNA]</scope>
    <source>
        <strain evidence="1">EP-1</strain>
        <tissue evidence="1">Whole</tissue>
    </source>
</reference>
<dbReference type="EMBL" id="JAXCGZ010008946">
    <property type="protein sequence ID" value="KAK7077403.1"/>
    <property type="molecule type" value="Genomic_DNA"/>
</dbReference>
<keyword evidence="2" id="KW-1185">Reference proteome</keyword>
<evidence type="ECO:0000313" key="2">
    <source>
        <dbReference type="Proteomes" id="UP001381693"/>
    </source>
</evidence>
<gene>
    <name evidence="1" type="ORF">SK128_022276</name>
</gene>